<dbReference type="RefSeq" id="WP_210058113.1">
    <property type="nucleotide sequence ID" value="NZ_JAGIOB010000001.1"/>
</dbReference>
<keyword evidence="4" id="KW-1185">Reference proteome</keyword>
<evidence type="ECO:0000256" key="2">
    <source>
        <dbReference type="SAM" id="Phobius"/>
    </source>
</evidence>
<feature type="transmembrane region" description="Helical" evidence="2">
    <location>
        <begin position="20"/>
        <end position="44"/>
    </location>
</feature>
<keyword evidence="2" id="KW-0812">Transmembrane</keyword>
<keyword evidence="2" id="KW-1133">Transmembrane helix</keyword>
<feature type="compositionally biased region" description="Low complexity" evidence="1">
    <location>
        <begin position="176"/>
        <end position="185"/>
    </location>
</feature>
<accession>A0ABS4ZC38</accession>
<dbReference type="EMBL" id="JAGIOB010000001">
    <property type="protein sequence ID" value="MBP2418544.1"/>
    <property type="molecule type" value="Genomic_DNA"/>
</dbReference>
<dbReference type="CDD" id="cd06462">
    <property type="entry name" value="Peptidase_S24_S26"/>
    <property type="match status" value="1"/>
</dbReference>
<evidence type="ECO:0000313" key="3">
    <source>
        <dbReference type="EMBL" id="MBP2418544.1"/>
    </source>
</evidence>
<evidence type="ECO:0000256" key="1">
    <source>
        <dbReference type="SAM" id="MobiDB-lite"/>
    </source>
</evidence>
<organism evidence="3 4">
    <name type="scientific">Microlunatus capsulatus</name>
    <dbReference type="NCBI Taxonomy" id="99117"/>
    <lineage>
        <taxon>Bacteria</taxon>
        <taxon>Bacillati</taxon>
        <taxon>Actinomycetota</taxon>
        <taxon>Actinomycetes</taxon>
        <taxon>Propionibacteriales</taxon>
        <taxon>Propionibacteriaceae</taxon>
        <taxon>Microlunatus</taxon>
    </lineage>
</organism>
<comment type="caution">
    <text evidence="3">The sequence shown here is derived from an EMBL/GenBank/DDBJ whole genome shotgun (WGS) entry which is preliminary data.</text>
</comment>
<dbReference type="Proteomes" id="UP000758168">
    <property type="component" value="Unassembled WGS sequence"/>
</dbReference>
<evidence type="ECO:0000313" key="4">
    <source>
        <dbReference type="Proteomes" id="UP000758168"/>
    </source>
</evidence>
<proteinExistence type="predicted"/>
<name>A0ABS4ZC38_9ACTN</name>
<keyword evidence="2" id="KW-0472">Membrane</keyword>
<gene>
    <name evidence="3" type="ORF">JOF54_003466</name>
</gene>
<reference evidence="3 4" key="1">
    <citation type="submission" date="2021-03" db="EMBL/GenBank/DDBJ databases">
        <title>Sequencing the genomes of 1000 actinobacteria strains.</title>
        <authorList>
            <person name="Klenk H.-P."/>
        </authorList>
    </citation>
    <scope>NUCLEOTIDE SEQUENCE [LARGE SCALE GENOMIC DNA]</scope>
    <source>
        <strain evidence="3 4">DSM 12936</strain>
    </source>
</reference>
<feature type="region of interest" description="Disordered" evidence="1">
    <location>
        <begin position="168"/>
        <end position="227"/>
    </location>
</feature>
<sequence>MVLPAPAPPSRRLTAAARESALTLGAVAGVLCVLVVLAGAVLDLRPLVFRSGSMGPEIPTGSLALARTVPATALAVGDVVSVTDAAGRRVTHRVVGLSRAGDTAVLRLRGDANDVEDAQAYPVTEADRVIASVPRAGYVVAWLSSRPATFLGGLLVGVGAAWAFRGARSPADAGTGSSARAVPRVRAGRGARRAAAPTAARRRADPAPPAPSGRSPEARSGAVERRGSAGPPFAVLLVGLVLLPALRPADTAAAFTDAAPATSASLTSYTVPPPPALSCTGGLGTVTFTWPTGSGALDLVFVAGTRTATVSVPATQTSYVLTPGLLGTGSGTAVLQRRESFPALAPETTWTSLSSPSRTFTVLLGLLSGCS</sequence>
<protein>
    <submittedName>
        <fullName evidence="3">Signal peptidase I</fullName>
    </submittedName>
</protein>